<name>A0A7F5RB65_AGRPL</name>
<dbReference type="RefSeq" id="XP_025833221.1">
    <property type="nucleotide sequence ID" value="XM_025977436.1"/>
</dbReference>
<proteinExistence type="predicted"/>
<reference evidence="2" key="1">
    <citation type="submission" date="2025-08" db="UniProtKB">
        <authorList>
            <consortium name="RefSeq"/>
        </authorList>
    </citation>
    <scope>IDENTIFICATION</scope>
    <source>
        <tissue evidence="2">Entire body</tissue>
    </source>
</reference>
<dbReference type="AlphaFoldDB" id="A0A7F5RB65"/>
<evidence type="ECO:0000313" key="1">
    <source>
        <dbReference type="Proteomes" id="UP000192223"/>
    </source>
</evidence>
<dbReference type="GeneID" id="112905301"/>
<dbReference type="Proteomes" id="UP000192223">
    <property type="component" value="Unplaced"/>
</dbReference>
<evidence type="ECO:0000313" key="2">
    <source>
        <dbReference type="RefSeq" id="XP_025833221.1"/>
    </source>
</evidence>
<protein>
    <submittedName>
        <fullName evidence="2">Uncharacterized protein LOC112905301 isoform X2</fullName>
    </submittedName>
</protein>
<sequence length="64" mass="7133">MDLQEAALGAEVGVDFLTHSQALLILDPLNVIQVQDMKIITNLIAWNPIRVIPVVIIVRQSEKE</sequence>
<gene>
    <name evidence="2" type="primary">LOC112905301</name>
</gene>
<accession>A0A7F5RB65</accession>
<organism evidence="1 2">
    <name type="scientific">Agrilus planipennis</name>
    <name type="common">Emerald ash borer</name>
    <name type="synonym">Agrilus marcopoli</name>
    <dbReference type="NCBI Taxonomy" id="224129"/>
    <lineage>
        <taxon>Eukaryota</taxon>
        <taxon>Metazoa</taxon>
        <taxon>Ecdysozoa</taxon>
        <taxon>Arthropoda</taxon>
        <taxon>Hexapoda</taxon>
        <taxon>Insecta</taxon>
        <taxon>Pterygota</taxon>
        <taxon>Neoptera</taxon>
        <taxon>Endopterygota</taxon>
        <taxon>Coleoptera</taxon>
        <taxon>Polyphaga</taxon>
        <taxon>Elateriformia</taxon>
        <taxon>Buprestoidea</taxon>
        <taxon>Buprestidae</taxon>
        <taxon>Agrilinae</taxon>
        <taxon>Agrilus</taxon>
    </lineage>
</organism>
<keyword evidence="1" id="KW-1185">Reference proteome</keyword>